<sequence length="110" mass="12277">MPHIILLPINCWRNGNRISNIPVSEGTFGGKTGARTGENDFIPTPCTFPGSPRHQVSFPFVIFAARSVLVFIFKENMATCSTLANFNTLVQVQIMSFPSFLKRLRRLGSF</sequence>
<evidence type="ECO:0000313" key="1">
    <source>
        <dbReference type="EMBL" id="GIY90022.1"/>
    </source>
</evidence>
<comment type="caution">
    <text evidence="1">The sequence shown here is derived from an EMBL/GenBank/DDBJ whole genome shotgun (WGS) entry which is preliminary data.</text>
</comment>
<reference evidence="1 2" key="1">
    <citation type="submission" date="2021-06" db="EMBL/GenBank/DDBJ databases">
        <title>Caerostris darwini draft genome.</title>
        <authorList>
            <person name="Kono N."/>
            <person name="Arakawa K."/>
        </authorList>
    </citation>
    <scope>NUCLEOTIDE SEQUENCE [LARGE SCALE GENOMIC DNA]</scope>
</reference>
<dbReference type="Proteomes" id="UP001054837">
    <property type="component" value="Unassembled WGS sequence"/>
</dbReference>
<accession>A0AAV4X494</accession>
<organism evidence="1 2">
    <name type="scientific">Caerostris darwini</name>
    <dbReference type="NCBI Taxonomy" id="1538125"/>
    <lineage>
        <taxon>Eukaryota</taxon>
        <taxon>Metazoa</taxon>
        <taxon>Ecdysozoa</taxon>
        <taxon>Arthropoda</taxon>
        <taxon>Chelicerata</taxon>
        <taxon>Arachnida</taxon>
        <taxon>Araneae</taxon>
        <taxon>Araneomorphae</taxon>
        <taxon>Entelegynae</taxon>
        <taxon>Araneoidea</taxon>
        <taxon>Araneidae</taxon>
        <taxon>Caerostris</taxon>
    </lineage>
</organism>
<dbReference type="AlphaFoldDB" id="A0AAV4X494"/>
<keyword evidence="2" id="KW-1185">Reference proteome</keyword>
<gene>
    <name evidence="1" type="ORF">CDAR_164301</name>
</gene>
<proteinExistence type="predicted"/>
<name>A0AAV4X494_9ARAC</name>
<evidence type="ECO:0000313" key="2">
    <source>
        <dbReference type="Proteomes" id="UP001054837"/>
    </source>
</evidence>
<protein>
    <submittedName>
        <fullName evidence="1">Uncharacterized protein</fullName>
    </submittedName>
</protein>
<dbReference type="EMBL" id="BPLQ01015705">
    <property type="protein sequence ID" value="GIY90022.1"/>
    <property type="molecule type" value="Genomic_DNA"/>
</dbReference>